<evidence type="ECO:0000313" key="1">
    <source>
        <dbReference type="EMBL" id="PKY60715.1"/>
    </source>
</evidence>
<comment type="caution">
    <text evidence="1">The sequence shown here is derived from an EMBL/GenBank/DDBJ whole genome shotgun (WGS) entry which is preliminary data.</text>
</comment>
<reference evidence="1 2" key="1">
    <citation type="submission" date="2015-10" db="EMBL/GenBank/DDBJ databases">
        <title>Genome analyses suggest a sexual origin of heterokaryosis in a supposedly ancient asexual fungus.</title>
        <authorList>
            <person name="Ropars J."/>
            <person name="Sedzielewska K."/>
            <person name="Noel J."/>
            <person name="Charron P."/>
            <person name="Farinelli L."/>
            <person name="Marton T."/>
            <person name="Kruger M."/>
            <person name="Pelin A."/>
            <person name="Brachmann A."/>
            <person name="Corradi N."/>
        </authorList>
    </citation>
    <scope>NUCLEOTIDE SEQUENCE [LARGE SCALE GENOMIC DNA]</scope>
    <source>
        <strain evidence="1 2">A4</strain>
    </source>
</reference>
<dbReference type="EMBL" id="LLXI01004529">
    <property type="protein sequence ID" value="PKY60715.1"/>
    <property type="molecule type" value="Genomic_DNA"/>
</dbReference>
<proteinExistence type="predicted"/>
<organism evidence="1 2">
    <name type="scientific">Rhizophagus irregularis</name>
    <dbReference type="NCBI Taxonomy" id="588596"/>
    <lineage>
        <taxon>Eukaryota</taxon>
        <taxon>Fungi</taxon>
        <taxon>Fungi incertae sedis</taxon>
        <taxon>Mucoromycota</taxon>
        <taxon>Glomeromycotina</taxon>
        <taxon>Glomeromycetes</taxon>
        <taxon>Glomerales</taxon>
        <taxon>Glomeraceae</taxon>
        <taxon>Rhizophagus</taxon>
    </lineage>
</organism>
<keyword evidence="2" id="KW-1185">Reference proteome</keyword>
<sequence>MLSRKRHRRQRIISKIYRRYNRLNIPINNGDTLRRIASLPQQITNDLPMNQFFNGFILSFVKHDLEHNED</sequence>
<name>A0A2I1HP92_9GLOM</name>
<dbReference type="AlphaFoldDB" id="A0A2I1HP92"/>
<gene>
    <name evidence="1" type="ORF">RhiirA4_484738</name>
</gene>
<accession>A0A2I1HP92</accession>
<protein>
    <submittedName>
        <fullName evidence="1">Uncharacterized protein</fullName>
    </submittedName>
</protein>
<dbReference type="Proteomes" id="UP000234323">
    <property type="component" value="Unassembled WGS sequence"/>
</dbReference>
<evidence type="ECO:0000313" key="2">
    <source>
        <dbReference type="Proteomes" id="UP000234323"/>
    </source>
</evidence>